<evidence type="ECO:0000259" key="5">
    <source>
        <dbReference type="PROSITE" id="PS50011"/>
    </source>
</evidence>
<dbReference type="SMART" id="SM00220">
    <property type="entry name" value="S_TKc"/>
    <property type="match status" value="1"/>
</dbReference>
<keyword evidence="7" id="KW-0418">Kinase</keyword>
<sequence length="544" mass="62258">MDPVICNMLPSHPSLAVPDNKIPAEDPIFPYLCSIKIALQDLLQNPKSALHLNHLLDNCTRSFENDDRYRNDIRFLRVWILHADATQDFERVFRVLEEKKICLSHSLLYESYAAFLEAKGKLVEAHEVYQLGISRNAVPREHLKKLHSLFLDRMQRIVKACSLDKVDADKSLVHGKLILSPWSSSNIDELLKKIDTYSLKCKGYHKSAKAYSGKVPLSSLKKSSRNKLIELGGIKYLIKGCSGQGGFAQVFKAFVDSNPDEVVALKIQKPAFPWEFYMYRQVDKRVSDDERPSFGFAHRVHIYADCSILVCDYEAHGTLQDVINSYLVIGQWMDEVLCIYYSIEMLRMLETLHNVGIIHGDFKPDNLLVRYARDELTEDGFSKRTGPWRDQGLCLIDWGRGIDLSLFPDGVQFKGDSRTSGFRCVEMQENRPWTHQASLTIVDIYGLCVTVHLMLHGSYLSIKKKESPDGHCLYQPNSSLKRYWNIDLWSTFFTKLLNLTSDGDSTKVLESVRKSLEDYLCSSPQLIKKLKMLLVKQRDSLCSA</sequence>
<dbReference type="PANTHER" id="PTHR14030">
    <property type="entry name" value="MITOTIC CHECKPOINT SERINE/THREONINE-PROTEIN KINASE BUB1"/>
    <property type="match status" value="1"/>
</dbReference>
<evidence type="ECO:0000256" key="2">
    <source>
        <dbReference type="ARBA" id="ARBA00022454"/>
    </source>
</evidence>
<dbReference type="InterPro" id="IPR011009">
    <property type="entry name" value="Kinase-like_dom_sf"/>
</dbReference>
<comment type="caution">
    <text evidence="7">The sequence shown here is derived from an EMBL/GenBank/DDBJ whole genome shotgun (WGS) entry which is preliminary data.</text>
</comment>
<proteinExistence type="predicted"/>
<keyword evidence="4" id="KW-0137">Centromere</keyword>
<dbReference type="Pfam" id="PF08311">
    <property type="entry name" value="Mad3_BUB1_I"/>
    <property type="match status" value="1"/>
</dbReference>
<evidence type="ECO:0000256" key="1">
    <source>
        <dbReference type="ARBA" id="ARBA00004629"/>
    </source>
</evidence>
<keyword evidence="2" id="KW-0158">Chromosome</keyword>
<dbReference type="SUPFAM" id="SSF56112">
    <property type="entry name" value="Protein kinase-like (PK-like)"/>
    <property type="match status" value="1"/>
</dbReference>
<keyword evidence="8" id="KW-1185">Reference proteome</keyword>
<gene>
    <name evidence="7" type="ORF">CKAN_01749200</name>
</gene>
<dbReference type="GO" id="GO:0005524">
    <property type="term" value="F:ATP binding"/>
    <property type="evidence" value="ECO:0007669"/>
    <property type="project" value="InterPro"/>
</dbReference>
<evidence type="ECO:0000256" key="4">
    <source>
        <dbReference type="ARBA" id="ARBA00023328"/>
    </source>
</evidence>
<comment type="subcellular location">
    <subcellularLocation>
        <location evidence="1">Chromosome</location>
        <location evidence="1">Centromere</location>
        <location evidence="1">Kinetochore</location>
    </subcellularLocation>
</comment>
<feature type="domain" description="Protein kinase" evidence="5">
    <location>
        <begin position="236"/>
        <end position="544"/>
    </location>
</feature>
<evidence type="ECO:0000313" key="7">
    <source>
        <dbReference type="EMBL" id="RWR88482.1"/>
    </source>
</evidence>
<dbReference type="Gene3D" id="1.25.40.430">
    <property type="match status" value="1"/>
</dbReference>
<dbReference type="AlphaFoldDB" id="A0A3S4PC80"/>
<dbReference type="InterPro" id="IPR013212">
    <property type="entry name" value="Mad3/Bub1_I"/>
</dbReference>
<dbReference type="InterPro" id="IPR015661">
    <property type="entry name" value="Bub1/Mad3"/>
</dbReference>
<dbReference type="Proteomes" id="UP000283530">
    <property type="component" value="Unassembled WGS sequence"/>
</dbReference>
<evidence type="ECO:0000256" key="3">
    <source>
        <dbReference type="ARBA" id="ARBA00022838"/>
    </source>
</evidence>
<dbReference type="Gene3D" id="1.10.510.10">
    <property type="entry name" value="Transferase(Phosphotransferase) domain 1"/>
    <property type="match status" value="1"/>
</dbReference>
<reference evidence="7 8" key="1">
    <citation type="journal article" date="2019" name="Nat. Plants">
        <title>Stout camphor tree genome fills gaps in understanding of flowering plant genome evolution.</title>
        <authorList>
            <person name="Chaw S.M."/>
            <person name="Liu Y.C."/>
            <person name="Wu Y.W."/>
            <person name="Wang H.Y."/>
            <person name="Lin C.I."/>
            <person name="Wu C.S."/>
            <person name="Ke H.M."/>
            <person name="Chang L.Y."/>
            <person name="Hsu C.Y."/>
            <person name="Yang H.T."/>
            <person name="Sudianto E."/>
            <person name="Hsu M.H."/>
            <person name="Wu K.P."/>
            <person name="Wang L.N."/>
            <person name="Leebens-Mack J.H."/>
            <person name="Tsai I.J."/>
        </authorList>
    </citation>
    <scope>NUCLEOTIDE SEQUENCE [LARGE SCALE GENOMIC DNA]</scope>
    <source>
        <strain evidence="8">cv. Chaw 1501</strain>
        <tissue evidence="7">Young leaves</tissue>
    </source>
</reference>
<dbReference type="STRING" id="337451.A0A3S4PC80"/>
<feature type="domain" description="BUB1 N-terminal" evidence="6">
    <location>
        <begin position="13"/>
        <end position="177"/>
    </location>
</feature>
<dbReference type="GO" id="GO:0004672">
    <property type="term" value="F:protein kinase activity"/>
    <property type="evidence" value="ECO:0007669"/>
    <property type="project" value="InterPro"/>
</dbReference>
<keyword evidence="3" id="KW-0995">Kinetochore</keyword>
<dbReference type="InterPro" id="IPR000719">
    <property type="entry name" value="Prot_kinase_dom"/>
</dbReference>
<dbReference type="PROSITE" id="PS00108">
    <property type="entry name" value="PROTEIN_KINASE_ST"/>
    <property type="match status" value="1"/>
</dbReference>
<organism evidence="7 8">
    <name type="scientific">Cinnamomum micranthum f. kanehirae</name>
    <dbReference type="NCBI Taxonomy" id="337451"/>
    <lineage>
        <taxon>Eukaryota</taxon>
        <taxon>Viridiplantae</taxon>
        <taxon>Streptophyta</taxon>
        <taxon>Embryophyta</taxon>
        <taxon>Tracheophyta</taxon>
        <taxon>Spermatophyta</taxon>
        <taxon>Magnoliopsida</taxon>
        <taxon>Magnoliidae</taxon>
        <taxon>Laurales</taxon>
        <taxon>Lauraceae</taxon>
        <taxon>Cinnamomum</taxon>
    </lineage>
</organism>
<dbReference type="OrthoDB" id="248495at2759"/>
<dbReference type="PROSITE" id="PS51489">
    <property type="entry name" value="BUB1_N"/>
    <property type="match status" value="1"/>
</dbReference>
<protein>
    <submittedName>
        <fullName evidence="7">Mitotic checkpoint serine/threonine-protein kinase BUB1</fullName>
    </submittedName>
</protein>
<dbReference type="PROSITE" id="PS50011">
    <property type="entry name" value="PROTEIN_KINASE_DOM"/>
    <property type="match status" value="1"/>
</dbReference>
<evidence type="ECO:0000259" key="6">
    <source>
        <dbReference type="PROSITE" id="PS51489"/>
    </source>
</evidence>
<accession>A0A3S4PC80</accession>
<evidence type="ECO:0000313" key="8">
    <source>
        <dbReference type="Proteomes" id="UP000283530"/>
    </source>
</evidence>
<dbReference type="SMART" id="SM00777">
    <property type="entry name" value="Mad3_BUB1_I"/>
    <property type="match status" value="1"/>
</dbReference>
<dbReference type="EMBL" id="QPKB01000007">
    <property type="protein sequence ID" value="RWR88482.1"/>
    <property type="molecule type" value="Genomic_DNA"/>
</dbReference>
<name>A0A3S4PC80_9MAGN</name>
<dbReference type="GO" id="GO:0051754">
    <property type="term" value="P:meiotic sister chromatid cohesion, centromeric"/>
    <property type="evidence" value="ECO:0007669"/>
    <property type="project" value="TreeGrafter"/>
</dbReference>
<dbReference type="GO" id="GO:0032991">
    <property type="term" value="C:protein-containing complex"/>
    <property type="evidence" value="ECO:0007669"/>
    <property type="project" value="UniProtKB-ARBA"/>
</dbReference>
<keyword evidence="7" id="KW-0808">Transferase</keyword>
<dbReference type="Pfam" id="PF00069">
    <property type="entry name" value="Pkinase"/>
    <property type="match status" value="1"/>
</dbReference>
<dbReference type="GO" id="GO:0000776">
    <property type="term" value="C:kinetochore"/>
    <property type="evidence" value="ECO:0007669"/>
    <property type="project" value="UniProtKB-KW"/>
</dbReference>
<dbReference type="GO" id="GO:0007094">
    <property type="term" value="P:mitotic spindle assembly checkpoint signaling"/>
    <property type="evidence" value="ECO:0007669"/>
    <property type="project" value="InterPro"/>
</dbReference>
<dbReference type="InterPro" id="IPR008271">
    <property type="entry name" value="Ser/Thr_kinase_AS"/>
</dbReference>
<dbReference type="PANTHER" id="PTHR14030:SF4">
    <property type="entry name" value="BUB1 KINASE, ISOFORM A-RELATED"/>
    <property type="match status" value="1"/>
</dbReference>